<evidence type="ECO:0000313" key="3">
    <source>
        <dbReference type="Proteomes" id="UP001458880"/>
    </source>
</evidence>
<dbReference type="AlphaFoldDB" id="A0AAW1KHV2"/>
<keyword evidence="2" id="KW-0489">Methyltransferase</keyword>
<evidence type="ECO:0000313" key="2">
    <source>
        <dbReference type="EMBL" id="KAK9719291.1"/>
    </source>
</evidence>
<dbReference type="Pfam" id="PF13847">
    <property type="entry name" value="Methyltransf_31"/>
    <property type="match status" value="1"/>
</dbReference>
<dbReference type="Gene3D" id="3.40.50.150">
    <property type="entry name" value="Vaccinia Virus protein VP39"/>
    <property type="match status" value="1"/>
</dbReference>
<dbReference type="EMBL" id="JASPKY010000221">
    <property type="protein sequence ID" value="KAK9719291.1"/>
    <property type="molecule type" value="Genomic_DNA"/>
</dbReference>
<dbReference type="GO" id="GO:0008168">
    <property type="term" value="F:methyltransferase activity"/>
    <property type="evidence" value="ECO:0007669"/>
    <property type="project" value="UniProtKB-KW"/>
</dbReference>
<reference evidence="2 3" key="1">
    <citation type="journal article" date="2024" name="BMC Genomics">
        <title>De novo assembly and annotation of Popillia japonica's genome with initial clues to its potential as an invasive pest.</title>
        <authorList>
            <person name="Cucini C."/>
            <person name="Boschi S."/>
            <person name="Funari R."/>
            <person name="Cardaioli E."/>
            <person name="Iannotti N."/>
            <person name="Marturano G."/>
            <person name="Paoli F."/>
            <person name="Bruttini M."/>
            <person name="Carapelli A."/>
            <person name="Frati F."/>
            <person name="Nardi F."/>
        </authorList>
    </citation>
    <scope>NUCLEOTIDE SEQUENCE [LARGE SCALE GENOMIC DNA]</scope>
    <source>
        <strain evidence="2">DMR45628</strain>
    </source>
</reference>
<protein>
    <submittedName>
        <fullName evidence="2">Methyltransferase domain</fullName>
    </submittedName>
</protein>
<name>A0AAW1KHV2_POPJA</name>
<keyword evidence="3" id="KW-1185">Reference proteome</keyword>
<sequence length="277" mass="32621">MSYPSLWHKTDFTTKIAASYFQRYNHLLKWKNYKENVLEVGCADGSITRDIIYPHIKDHTAKFLAVDKSEEMIEFAKQEEMIEFAKQDNRNLKIDYQVMDAMDPVQVERKKGQFDHIFSLLVAHWIPDNRKFVNGFRKMLKPNGQIFMTIMVDTPMQQTFYKHASTGSWSKYVPNENIFGEYTDNPAKYFRNLVTDIGFKVELCESEKRSEVIEEFPDFLKVILSFYKYLNRIPPHLQEAYFQDHLRSCYEQGTYLGGKDNLDMPYETMICVASKAA</sequence>
<evidence type="ECO:0000259" key="1">
    <source>
        <dbReference type="Pfam" id="PF13847"/>
    </source>
</evidence>
<organism evidence="2 3">
    <name type="scientific">Popillia japonica</name>
    <name type="common">Japanese beetle</name>
    <dbReference type="NCBI Taxonomy" id="7064"/>
    <lineage>
        <taxon>Eukaryota</taxon>
        <taxon>Metazoa</taxon>
        <taxon>Ecdysozoa</taxon>
        <taxon>Arthropoda</taxon>
        <taxon>Hexapoda</taxon>
        <taxon>Insecta</taxon>
        <taxon>Pterygota</taxon>
        <taxon>Neoptera</taxon>
        <taxon>Endopterygota</taxon>
        <taxon>Coleoptera</taxon>
        <taxon>Polyphaga</taxon>
        <taxon>Scarabaeiformia</taxon>
        <taxon>Scarabaeidae</taxon>
        <taxon>Rutelinae</taxon>
        <taxon>Popillia</taxon>
    </lineage>
</organism>
<dbReference type="InterPro" id="IPR029063">
    <property type="entry name" value="SAM-dependent_MTases_sf"/>
</dbReference>
<feature type="domain" description="Methyltransferase" evidence="1">
    <location>
        <begin position="34"/>
        <end position="157"/>
    </location>
</feature>
<proteinExistence type="predicted"/>
<keyword evidence="2" id="KW-0808">Transferase</keyword>
<accession>A0AAW1KHV2</accession>
<dbReference type="PANTHER" id="PTHR43861">
    <property type="entry name" value="TRANS-ACONITATE 2-METHYLTRANSFERASE-RELATED"/>
    <property type="match status" value="1"/>
</dbReference>
<dbReference type="GO" id="GO:0032259">
    <property type="term" value="P:methylation"/>
    <property type="evidence" value="ECO:0007669"/>
    <property type="project" value="UniProtKB-KW"/>
</dbReference>
<gene>
    <name evidence="2" type="ORF">QE152_g22749</name>
</gene>
<dbReference type="CDD" id="cd02440">
    <property type="entry name" value="AdoMet_MTases"/>
    <property type="match status" value="1"/>
</dbReference>
<dbReference type="SUPFAM" id="SSF53335">
    <property type="entry name" value="S-adenosyl-L-methionine-dependent methyltransferases"/>
    <property type="match status" value="1"/>
</dbReference>
<dbReference type="Proteomes" id="UP001458880">
    <property type="component" value="Unassembled WGS sequence"/>
</dbReference>
<comment type="caution">
    <text evidence="2">The sequence shown here is derived from an EMBL/GenBank/DDBJ whole genome shotgun (WGS) entry which is preliminary data.</text>
</comment>
<dbReference type="InterPro" id="IPR025714">
    <property type="entry name" value="Methyltranfer_dom"/>
</dbReference>
<dbReference type="PANTHER" id="PTHR43861:SF1">
    <property type="entry name" value="TRANS-ACONITATE 2-METHYLTRANSFERASE"/>
    <property type="match status" value="1"/>
</dbReference>